<organism evidence="1 2">
    <name type="scientific">Flavobacterium zepuense</name>
    <dbReference type="NCBI Taxonomy" id="2593302"/>
    <lineage>
        <taxon>Bacteria</taxon>
        <taxon>Pseudomonadati</taxon>
        <taxon>Bacteroidota</taxon>
        <taxon>Flavobacteriia</taxon>
        <taxon>Flavobacteriales</taxon>
        <taxon>Flavobacteriaceae</taxon>
        <taxon>Flavobacterium</taxon>
    </lineage>
</organism>
<dbReference type="EMBL" id="VJVZ01000005">
    <property type="protein sequence ID" value="TRW24830.1"/>
    <property type="molecule type" value="Genomic_DNA"/>
</dbReference>
<protein>
    <submittedName>
        <fullName evidence="1">Uncharacterized protein</fullName>
    </submittedName>
</protein>
<dbReference type="OrthoDB" id="1375044at2"/>
<dbReference type="AlphaFoldDB" id="A0A552V2W7"/>
<sequence length="77" mass="9069">MNITEEKNRLKNEIDKVDNPYILDRISEILAENGSSSLMTDEQYAIVMERREEYLKNPSSAISFEEFDTEIKKKYGF</sequence>
<reference evidence="1 2" key="1">
    <citation type="submission" date="2019-07" db="EMBL/GenBank/DDBJ databases">
        <title>Flavobacterium sp. nov., isolated from glacier ice.</title>
        <authorList>
            <person name="Liu Q."/>
            <person name="Xin Y.-H."/>
        </authorList>
    </citation>
    <scope>NUCLEOTIDE SEQUENCE [LARGE SCALE GENOMIC DNA]</scope>
    <source>
        <strain evidence="1 2">ZT4R6</strain>
    </source>
</reference>
<dbReference type="RefSeq" id="WP_143373231.1">
    <property type="nucleotide sequence ID" value="NZ_VJVZ01000005.1"/>
</dbReference>
<evidence type="ECO:0000313" key="2">
    <source>
        <dbReference type="Proteomes" id="UP000320643"/>
    </source>
</evidence>
<proteinExistence type="predicted"/>
<comment type="caution">
    <text evidence="1">The sequence shown here is derived from an EMBL/GenBank/DDBJ whole genome shotgun (WGS) entry which is preliminary data.</text>
</comment>
<name>A0A552V2W7_9FLAO</name>
<keyword evidence="2" id="KW-1185">Reference proteome</keyword>
<accession>A0A552V2W7</accession>
<gene>
    <name evidence="1" type="ORF">FMM05_10040</name>
</gene>
<dbReference type="Proteomes" id="UP000320643">
    <property type="component" value="Unassembled WGS sequence"/>
</dbReference>
<evidence type="ECO:0000313" key="1">
    <source>
        <dbReference type="EMBL" id="TRW24830.1"/>
    </source>
</evidence>